<name>A0ABS5F7U1_9PROT</name>
<evidence type="ECO:0000313" key="4">
    <source>
        <dbReference type="EMBL" id="MBR0668612.1"/>
    </source>
</evidence>
<protein>
    <submittedName>
        <fullName evidence="4">SDR family oxidoreductase</fullName>
    </submittedName>
</protein>
<dbReference type="SUPFAM" id="SSF51735">
    <property type="entry name" value="NAD(P)-binding Rossmann-fold domains"/>
    <property type="match status" value="1"/>
</dbReference>
<organism evidence="4 5">
    <name type="scientific">Plastoroseomonas hellenica</name>
    <dbReference type="NCBI Taxonomy" id="2687306"/>
    <lineage>
        <taxon>Bacteria</taxon>
        <taxon>Pseudomonadati</taxon>
        <taxon>Pseudomonadota</taxon>
        <taxon>Alphaproteobacteria</taxon>
        <taxon>Acetobacterales</taxon>
        <taxon>Acetobacteraceae</taxon>
        <taxon>Plastoroseomonas</taxon>
    </lineage>
</organism>
<evidence type="ECO:0000313" key="5">
    <source>
        <dbReference type="Proteomes" id="UP001196870"/>
    </source>
</evidence>
<dbReference type="SMART" id="SM00822">
    <property type="entry name" value="PKS_KR"/>
    <property type="match status" value="1"/>
</dbReference>
<evidence type="ECO:0000259" key="3">
    <source>
        <dbReference type="SMART" id="SM00822"/>
    </source>
</evidence>
<evidence type="ECO:0000256" key="1">
    <source>
        <dbReference type="ARBA" id="ARBA00006484"/>
    </source>
</evidence>
<keyword evidence="2" id="KW-0560">Oxidoreductase</keyword>
<comment type="caution">
    <text evidence="4">The sequence shown here is derived from an EMBL/GenBank/DDBJ whole genome shotgun (WGS) entry which is preliminary data.</text>
</comment>
<dbReference type="InterPro" id="IPR020904">
    <property type="entry name" value="Sc_DH/Rdtase_CS"/>
</dbReference>
<dbReference type="Gene3D" id="3.40.50.720">
    <property type="entry name" value="NAD(P)-binding Rossmann-like Domain"/>
    <property type="match status" value="1"/>
</dbReference>
<dbReference type="CDD" id="cd05233">
    <property type="entry name" value="SDR_c"/>
    <property type="match status" value="1"/>
</dbReference>
<keyword evidence="5" id="KW-1185">Reference proteome</keyword>
<dbReference type="RefSeq" id="WP_211856388.1">
    <property type="nucleotide sequence ID" value="NZ_JAAGBB010000062.1"/>
</dbReference>
<dbReference type="InterPro" id="IPR057326">
    <property type="entry name" value="KR_dom"/>
</dbReference>
<dbReference type="PRINTS" id="PR00081">
    <property type="entry name" value="GDHRDH"/>
</dbReference>
<gene>
    <name evidence="4" type="ORF">GXW71_29945</name>
</gene>
<dbReference type="EMBL" id="JAAGBB010000062">
    <property type="protein sequence ID" value="MBR0668612.1"/>
    <property type="molecule type" value="Genomic_DNA"/>
</dbReference>
<sequence length="247" mass="24789">MRPLDQKTALVTGGSRGIGAAIARRLARDGAAVAITYVNGAAAAEAVVRAIEGQGGKALAIRADNADPAAVAAAVGRAAEALGRIDILVNNAGIFHAGPIAEFSAADFDRTMAINVRAAFVAVQAVLPVMPDGGRIVSIGSNLALRAPTPGLSLYSTSKAAIAGLTQALARELGPRRITVNVVHPGSTDTDMNPADGPHAADQRALMANPAGYAAPEEVADVVAHLASPGARSVTGAAWTIDNGANL</sequence>
<proteinExistence type="inferred from homology"/>
<dbReference type="InterPro" id="IPR036291">
    <property type="entry name" value="NAD(P)-bd_dom_sf"/>
</dbReference>
<feature type="domain" description="Ketoreductase" evidence="3">
    <location>
        <begin position="7"/>
        <end position="186"/>
    </location>
</feature>
<dbReference type="PANTHER" id="PTHR43639:SF1">
    <property type="entry name" value="SHORT-CHAIN DEHYDROGENASE_REDUCTASE FAMILY PROTEIN"/>
    <property type="match status" value="1"/>
</dbReference>
<reference evidence="5" key="1">
    <citation type="journal article" date="2021" name="Syst. Appl. Microbiol.">
        <title>Roseomonas hellenica sp. nov., isolated from roots of wild-growing Alkanna tinctoria.</title>
        <authorList>
            <person name="Rat A."/>
            <person name="Naranjo H.D."/>
            <person name="Lebbe L."/>
            <person name="Cnockaert M."/>
            <person name="Krigas N."/>
            <person name="Grigoriadou K."/>
            <person name="Maloupa E."/>
            <person name="Willems A."/>
        </authorList>
    </citation>
    <scope>NUCLEOTIDE SEQUENCE [LARGE SCALE GENOMIC DNA]</scope>
    <source>
        <strain evidence="5">LMG 31523</strain>
    </source>
</reference>
<evidence type="ECO:0000256" key="2">
    <source>
        <dbReference type="ARBA" id="ARBA00023002"/>
    </source>
</evidence>
<dbReference type="InterPro" id="IPR002347">
    <property type="entry name" value="SDR_fam"/>
</dbReference>
<dbReference type="Pfam" id="PF13561">
    <property type="entry name" value="adh_short_C2"/>
    <property type="match status" value="1"/>
</dbReference>
<comment type="similarity">
    <text evidence="1">Belongs to the short-chain dehydrogenases/reductases (SDR) family.</text>
</comment>
<dbReference type="Proteomes" id="UP001196870">
    <property type="component" value="Unassembled WGS sequence"/>
</dbReference>
<dbReference type="PANTHER" id="PTHR43639">
    <property type="entry name" value="OXIDOREDUCTASE, SHORT-CHAIN DEHYDROGENASE/REDUCTASE FAMILY (AFU_ORTHOLOGUE AFUA_5G02870)"/>
    <property type="match status" value="1"/>
</dbReference>
<accession>A0ABS5F7U1</accession>
<dbReference type="PRINTS" id="PR00080">
    <property type="entry name" value="SDRFAMILY"/>
</dbReference>
<dbReference type="PROSITE" id="PS00061">
    <property type="entry name" value="ADH_SHORT"/>
    <property type="match status" value="1"/>
</dbReference>